<accession>A0A022VYM1</accession>
<feature type="compositionally biased region" description="Basic and acidic residues" evidence="7">
    <location>
        <begin position="655"/>
        <end position="675"/>
    </location>
</feature>
<dbReference type="GO" id="GO:0055085">
    <property type="term" value="P:transmembrane transport"/>
    <property type="evidence" value="ECO:0007669"/>
    <property type="project" value="TreeGrafter"/>
</dbReference>
<comment type="subcellular location">
    <subcellularLocation>
        <location evidence="1">Membrane</location>
        <topology evidence="1">Multi-pass membrane protein</topology>
    </subcellularLocation>
</comment>
<feature type="transmembrane region" description="Helical" evidence="8">
    <location>
        <begin position="375"/>
        <end position="401"/>
    </location>
</feature>
<keyword evidence="6 8" id="KW-0472">Membrane</keyword>
<dbReference type="SMART" id="SM01320">
    <property type="entry name" value="TRP_N"/>
    <property type="match status" value="1"/>
</dbReference>
<dbReference type="GO" id="GO:0016020">
    <property type="term" value="C:membrane"/>
    <property type="evidence" value="ECO:0007669"/>
    <property type="project" value="UniProtKB-SubCell"/>
</dbReference>
<dbReference type="PANTHER" id="PTHR31145:SF5">
    <property type="entry name" value="DUF907 DOMAIN PROTEIN (AFU_ORTHOLOGUE AFUA_2G06100)"/>
    <property type="match status" value="1"/>
</dbReference>
<keyword evidence="5 8" id="KW-1133">Transmembrane helix</keyword>
<proteinExistence type="inferred from homology"/>
<evidence type="ECO:0000256" key="8">
    <source>
        <dbReference type="SAM" id="Phobius"/>
    </source>
</evidence>
<evidence type="ECO:0000256" key="7">
    <source>
        <dbReference type="SAM" id="MobiDB-lite"/>
    </source>
</evidence>
<comment type="similarity">
    <text evidence="2">Belongs to the transient receptor potential (TRP) ion channel family.</text>
</comment>
<evidence type="ECO:0000256" key="1">
    <source>
        <dbReference type="ARBA" id="ARBA00004141"/>
    </source>
</evidence>
<feature type="transmembrane region" description="Helical" evidence="8">
    <location>
        <begin position="407"/>
        <end position="429"/>
    </location>
</feature>
<keyword evidence="3 8" id="KW-0812">Transmembrane</keyword>
<name>A0A022VYM1_TRIRU</name>
<dbReference type="InterPro" id="IPR010308">
    <property type="entry name" value="TRP_C"/>
</dbReference>
<feature type="signal peptide" evidence="9">
    <location>
        <begin position="1"/>
        <end position="23"/>
    </location>
</feature>
<evidence type="ECO:0000259" key="10">
    <source>
        <dbReference type="SMART" id="SM01320"/>
    </source>
</evidence>
<feature type="transmembrane region" description="Helical" evidence="8">
    <location>
        <begin position="557"/>
        <end position="586"/>
    </location>
</feature>
<dbReference type="EMBL" id="KK207873">
    <property type="protein sequence ID" value="EZF51121.1"/>
    <property type="molecule type" value="Genomic_DNA"/>
</dbReference>
<feature type="compositionally biased region" description="Polar residues" evidence="7">
    <location>
        <begin position="679"/>
        <end position="696"/>
    </location>
</feature>
<feature type="domain" description="ML-like" evidence="10">
    <location>
        <begin position="25"/>
        <end position="165"/>
    </location>
</feature>
<evidence type="ECO:0000256" key="5">
    <source>
        <dbReference type="ARBA" id="ARBA00022989"/>
    </source>
</evidence>
<evidence type="ECO:0000256" key="6">
    <source>
        <dbReference type="ARBA" id="ARBA00023136"/>
    </source>
</evidence>
<dbReference type="Pfam" id="PF06011">
    <property type="entry name" value="TRP"/>
    <property type="match status" value="1"/>
</dbReference>
<feature type="transmembrane region" description="Helical" evidence="8">
    <location>
        <begin position="526"/>
        <end position="545"/>
    </location>
</feature>
<protein>
    <recommendedName>
        <fullName evidence="10">ML-like domain-containing protein</fullName>
    </recommendedName>
</protein>
<keyword evidence="4 9" id="KW-0732">Signal</keyword>
<feature type="transmembrane region" description="Helical" evidence="8">
    <location>
        <begin position="495"/>
        <end position="514"/>
    </location>
</feature>
<sequence>MKFMSLTIVAWAFLSLNAGLTLAGDVLKNNGFKSCLPKSDIEIRELDFVLNRATRRVTYNFVGMNVKTQNVTATITILAYGQTFTQNLDPCSSDTFIDQLCPVPAGRFTAQGEQTISEEFGSKIPNIAFMVPDLDAEATLKLDEKDGKNELSCIQSTVGNGHSLNTPMVSYAAAGISGAALVVSGVGAVGATAHPGAPGASPSFIQVMGFFQAIALNGLCSVDYPPVYRSFTKNFSFSLGLFPWTSLQVSIDNFRNATGGNLTENSVSYLRSLKVQSNATNSTAKKRSLDLTSRHVQLLGRDIQEEVNNRLSGIKKGVEELSIPAANTFMTVLLVFAIVIAVIAAGILLGKVILEIWALYSTFPERLSNFRQHYWGFLARTITNLILLLYGIWTLYCIFQFTRGDSWAAKTLAAVTLTLFTGVLGYFTFRIWSLARRLKKTEGTASALFEDKEAWRKYSLFYDHYKKDYWWIFVPVIVYLFVRGCVIAGGDGHGLVQSAGQFIVEGLMLILLLWTRPFETKSGRWINISIQVVRVLSVGCIIVFVDEFGISKTTKTVTGVALLAVQTSLAAILGILILINGIMALFGKNPHEERHKEKQNFDRDLDNLTPLDPRGSILLKPKSHGYMHDEEIGKLNHISRYEPYHDSPPSKPRHGYSESTDRLVQHRGGSPERPRSAGSDISFTNNPHQQNRSLLH</sequence>
<dbReference type="HOGENOM" id="CLU_013753_0_0_1"/>
<organism evidence="11">
    <name type="scientific">Trichophyton rubrum CBS 288.86</name>
    <dbReference type="NCBI Taxonomy" id="1215330"/>
    <lineage>
        <taxon>Eukaryota</taxon>
        <taxon>Fungi</taxon>
        <taxon>Dikarya</taxon>
        <taxon>Ascomycota</taxon>
        <taxon>Pezizomycotina</taxon>
        <taxon>Eurotiomycetes</taxon>
        <taxon>Eurotiomycetidae</taxon>
        <taxon>Onygenales</taxon>
        <taxon>Arthrodermataceae</taxon>
        <taxon>Trichophyton</taxon>
    </lineage>
</organism>
<dbReference type="GO" id="GO:0009272">
    <property type="term" value="P:fungal-type cell wall biogenesis"/>
    <property type="evidence" value="ECO:0007669"/>
    <property type="project" value="TreeGrafter"/>
</dbReference>
<evidence type="ECO:0000256" key="3">
    <source>
        <dbReference type="ARBA" id="ARBA00022692"/>
    </source>
</evidence>
<dbReference type="InterPro" id="IPR032800">
    <property type="entry name" value="TRP_N"/>
</dbReference>
<feature type="transmembrane region" description="Helical" evidence="8">
    <location>
        <begin position="469"/>
        <end position="489"/>
    </location>
</feature>
<dbReference type="Pfam" id="PF14558">
    <property type="entry name" value="TRP_N"/>
    <property type="match status" value="1"/>
</dbReference>
<reference evidence="11" key="1">
    <citation type="submission" date="2014-02" db="EMBL/GenBank/DDBJ databases">
        <title>The Genome Sequence of Trichophyton rubrum (morphotype fischeri) CBS 288.86.</title>
        <authorList>
            <consortium name="The Broad Institute Genomics Platform"/>
            <person name="Cuomo C.A."/>
            <person name="White T.C."/>
            <person name="Graser Y."/>
            <person name="Martinez-Rossi N."/>
            <person name="Heitman J."/>
            <person name="Young S.K."/>
            <person name="Zeng Q."/>
            <person name="Gargeya S."/>
            <person name="Abouelleil A."/>
            <person name="Alvarado L."/>
            <person name="Chapman S.B."/>
            <person name="Gainer-Dewar J."/>
            <person name="Goldberg J."/>
            <person name="Griggs A."/>
            <person name="Gujja S."/>
            <person name="Hansen M."/>
            <person name="Howarth C."/>
            <person name="Imamovic A."/>
            <person name="Larimer J."/>
            <person name="Martinez D."/>
            <person name="Murphy C."/>
            <person name="Pearson M.D."/>
            <person name="Persinoti G."/>
            <person name="Poon T."/>
            <person name="Priest M."/>
            <person name="Roberts A.D."/>
            <person name="Saif S."/>
            <person name="Shea T.D."/>
            <person name="Sykes S.N."/>
            <person name="Wortman J."/>
            <person name="Nusbaum C."/>
            <person name="Birren B."/>
        </authorList>
    </citation>
    <scope>NUCLEOTIDE SEQUENCE [LARGE SCALE GENOMIC DNA]</scope>
    <source>
        <strain evidence="11">CBS 288.86</strain>
    </source>
</reference>
<evidence type="ECO:0000256" key="9">
    <source>
        <dbReference type="SAM" id="SignalP"/>
    </source>
</evidence>
<dbReference type="Proteomes" id="UP000023758">
    <property type="component" value="Unassembled WGS sequence"/>
</dbReference>
<gene>
    <name evidence="11" type="ORF">H103_05504</name>
</gene>
<evidence type="ECO:0000313" key="11">
    <source>
        <dbReference type="EMBL" id="EZF51121.1"/>
    </source>
</evidence>
<evidence type="ECO:0000256" key="2">
    <source>
        <dbReference type="ARBA" id="ARBA00010642"/>
    </source>
</evidence>
<dbReference type="InterPro" id="IPR040241">
    <property type="entry name" value="TRP_Flc/Pkd2-like"/>
</dbReference>
<evidence type="ECO:0000256" key="4">
    <source>
        <dbReference type="ARBA" id="ARBA00022729"/>
    </source>
</evidence>
<feature type="region of interest" description="Disordered" evidence="7">
    <location>
        <begin position="640"/>
        <end position="696"/>
    </location>
</feature>
<dbReference type="PANTHER" id="PTHR31145">
    <property type="entry name" value="INTEGRAL MEMBRANE PROTEIN (AFU_ORTHOLOGUE AFUA_7G01610)"/>
    <property type="match status" value="1"/>
</dbReference>
<feature type="chain" id="PRO_5001510572" description="ML-like domain-containing protein" evidence="9">
    <location>
        <begin position="24"/>
        <end position="696"/>
    </location>
</feature>
<feature type="transmembrane region" description="Helical" evidence="8">
    <location>
        <begin position="329"/>
        <end position="354"/>
    </location>
</feature>
<dbReference type="OrthoDB" id="2115177at2759"/>
<dbReference type="AlphaFoldDB" id="A0A022VYM1"/>